<evidence type="ECO:0000313" key="2">
    <source>
        <dbReference type="EMBL" id="BDZ76967.1"/>
    </source>
</evidence>
<dbReference type="InterPro" id="IPR036388">
    <property type="entry name" value="WH-like_DNA-bd_sf"/>
</dbReference>
<dbReference type="SUPFAM" id="SSF88659">
    <property type="entry name" value="Sigma3 and sigma4 domains of RNA polymerase sigma factors"/>
    <property type="match status" value="1"/>
</dbReference>
<name>A0ABN6Z347_9FIRM</name>
<protein>
    <recommendedName>
        <fullName evidence="4">RNA polymerase subunit sigma-70</fullName>
    </recommendedName>
</protein>
<proteinExistence type="predicted"/>
<organism evidence="2 3">
    <name type="scientific">Claveliimonas bilis</name>
    <dbReference type="NCBI Taxonomy" id="3028070"/>
    <lineage>
        <taxon>Bacteria</taxon>
        <taxon>Bacillati</taxon>
        <taxon>Bacillota</taxon>
        <taxon>Clostridia</taxon>
        <taxon>Lachnospirales</taxon>
        <taxon>Lachnospiraceae</taxon>
        <taxon>Claveliimonas</taxon>
    </lineage>
</organism>
<accession>A0ABN6Z347</accession>
<evidence type="ECO:0000313" key="3">
    <source>
        <dbReference type="Proteomes" id="UP001305815"/>
    </source>
</evidence>
<dbReference type="EMBL" id="AP027742">
    <property type="protein sequence ID" value="BDZ76967.1"/>
    <property type="molecule type" value="Genomic_DNA"/>
</dbReference>
<gene>
    <name evidence="2" type="ORF">Lac1_11500</name>
</gene>
<keyword evidence="1" id="KW-0175">Coiled coil</keyword>
<dbReference type="Proteomes" id="UP001305815">
    <property type="component" value="Chromosome"/>
</dbReference>
<evidence type="ECO:0008006" key="4">
    <source>
        <dbReference type="Google" id="ProtNLM"/>
    </source>
</evidence>
<reference evidence="3" key="1">
    <citation type="journal article" date="2023" name="Int. J. Syst. Evol. Microbiol.">
        <title>Claveliimonas bilis gen. nov., sp. nov., deoxycholic acid-producing bacteria isolated from human faeces, and reclassification of Sellimonas monacensis Zenner et al. 2021 as Claveliimonas monacensis comb. nov.</title>
        <authorList>
            <person name="Hisatomi A."/>
            <person name="Kastawa N.W.E.P.G."/>
            <person name="Song I."/>
            <person name="Ohkuma M."/>
            <person name="Fukiya S."/>
            <person name="Sakamoto M."/>
        </authorList>
    </citation>
    <scope>NUCLEOTIDE SEQUENCE [LARGE SCALE GENOMIC DNA]</scope>
    <source>
        <strain evidence="3">12BBH14</strain>
    </source>
</reference>
<evidence type="ECO:0000256" key="1">
    <source>
        <dbReference type="SAM" id="Coils"/>
    </source>
</evidence>
<feature type="coiled-coil region" evidence="1">
    <location>
        <begin position="63"/>
        <end position="93"/>
    </location>
</feature>
<keyword evidence="3" id="KW-1185">Reference proteome</keyword>
<sequence>MDKKVLSDYIDACEFIKETEEEIKKLEKKRRIVQDKVKGSNPDFPYEQRSFNLGGTIETLAEAGLLARERQILETQKREAEELKLQVEEWMQEIPFRMQRIIRYKFFKELTWEEVATLMKCKGGGETIRKEVQRFMQKN</sequence>
<dbReference type="InterPro" id="IPR013324">
    <property type="entry name" value="RNA_pol_sigma_r3/r4-like"/>
</dbReference>
<dbReference type="RefSeq" id="WP_316266583.1">
    <property type="nucleotide sequence ID" value="NZ_AP027742.1"/>
</dbReference>
<feature type="coiled-coil region" evidence="1">
    <location>
        <begin position="9"/>
        <end position="36"/>
    </location>
</feature>
<dbReference type="Gene3D" id="1.10.10.10">
    <property type="entry name" value="Winged helix-like DNA-binding domain superfamily/Winged helix DNA-binding domain"/>
    <property type="match status" value="1"/>
</dbReference>